<accession>A0A9N9MYK4</accession>
<name>A0A9N9MYK4_9CUCU</name>
<keyword evidence="4" id="KW-1185">Reference proteome</keyword>
<proteinExistence type="predicted"/>
<protein>
    <submittedName>
        <fullName evidence="3">Uncharacterized protein</fullName>
    </submittedName>
</protein>
<dbReference type="EMBL" id="OU892284">
    <property type="protein sequence ID" value="CAG9773057.1"/>
    <property type="molecule type" value="Genomic_DNA"/>
</dbReference>
<feature type="coiled-coil region" evidence="1">
    <location>
        <begin position="14"/>
        <end position="48"/>
    </location>
</feature>
<evidence type="ECO:0000256" key="1">
    <source>
        <dbReference type="SAM" id="Coils"/>
    </source>
</evidence>
<organism evidence="3 4">
    <name type="scientific">Ceutorhynchus assimilis</name>
    <name type="common">cabbage seed weevil</name>
    <dbReference type="NCBI Taxonomy" id="467358"/>
    <lineage>
        <taxon>Eukaryota</taxon>
        <taxon>Metazoa</taxon>
        <taxon>Ecdysozoa</taxon>
        <taxon>Arthropoda</taxon>
        <taxon>Hexapoda</taxon>
        <taxon>Insecta</taxon>
        <taxon>Pterygota</taxon>
        <taxon>Neoptera</taxon>
        <taxon>Endopterygota</taxon>
        <taxon>Coleoptera</taxon>
        <taxon>Polyphaga</taxon>
        <taxon>Cucujiformia</taxon>
        <taxon>Curculionidae</taxon>
        <taxon>Ceutorhynchinae</taxon>
        <taxon>Ceutorhynchus</taxon>
    </lineage>
</organism>
<evidence type="ECO:0000256" key="2">
    <source>
        <dbReference type="SAM" id="MobiDB-lite"/>
    </source>
</evidence>
<dbReference type="OrthoDB" id="9518664at2759"/>
<feature type="coiled-coil region" evidence="1">
    <location>
        <begin position="106"/>
        <end position="257"/>
    </location>
</feature>
<feature type="region of interest" description="Disordered" evidence="2">
    <location>
        <begin position="294"/>
        <end position="315"/>
    </location>
</feature>
<gene>
    <name evidence="3" type="ORF">CEUTPL_LOCUS13458</name>
</gene>
<feature type="coiled-coil region" evidence="1">
    <location>
        <begin position="722"/>
        <end position="803"/>
    </location>
</feature>
<reference evidence="3" key="1">
    <citation type="submission" date="2022-01" db="EMBL/GenBank/DDBJ databases">
        <authorList>
            <person name="King R."/>
        </authorList>
    </citation>
    <scope>NUCLEOTIDE SEQUENCE</scope>
</reference>
<keyword evidence="1" id="KW-0175">Coiled coil</keyword>
<sequence length="886" mass="104047">MDTPGISLFQGADLQINNSKNVEEEEDLEDQQRRKEELQNLLQAKLDDFNYDDSTINSSTNVSIASVDNLEQLYKEALSPDEQIKILYDVRCREILALKEEYDKFKADKSKEVNSLKNQKILLEGELRQAGISMKNLESLLVDKTEEINNLTKNLKEKDTQMNKLQTLNTEYEGELVAYKSEVTELHLKLQKQKGAFNLDAKFDSDEMRNSMQSKIEKLEKAYEEQTNKFEFCNAEKQVLQDEIARLAQEKIALESDNEAILKSFDSAQLQCKDLINVIEVLKTENDHFKCRVEENSRRKSSSNQMNSSDTQSEKLKSMLVDKSIELDSLKTKLNSYEDNIKELLEYRQLKCDIYKKEFQKCDNKNHTKELLIMQNDLQNYRRIIEDKKQQILSLNANNKDLKEKIEDMILQTRNEIQNMSSKYNMPQLDSMKKELEKSEKMVNILTKKLQESEEERLSLFGKLNESKLESDYELLKNQLKNVMEYLEKNKCPKSLIEIKTKMQKFIEEIDNKESIEKGIIEEQINSWKKLLDETIITDADEALKTQYKEAIMNLQSSNEKIKELEEGIQDLKNSLTIAEGEKCGLSMELKDVLGKLEESEKSRRSLEEDLKNIQIDEKTGKKIDHLKRQLENQKEKYNKKTTDLEAALESLSLAENDKEEQKRWMDKMHNEIEKLKNINTKLERQLDVKNNGTMDQDEEAYKLKLKEELNKMDIILREEIQIEYQNRITDLENEYKKTYRETSELCKKLKSDLEQQDKKFREYLKLVLKECETCSSKQEIEKTELIEKYQLLQNQFEAYKINVAAQDTKYFDALKKMEIESQKTNEAWRSWSKKVVCSCLDIEATNKKVRDRVLASMDKYDQEVAAIQKKAEAKMSKKSLKKLNS</sequence>
<evidence type="ECO:0000313" key="3">
    <source>
        <dbReference type="EMBL" id="CAG9773057.1"/>
    </source>
</evidence>
<feature type="coiled-coil region" evidence="1">
    <location>
        <begin position="371"/>
        <end position="456"/>
    </location>
</feature>
<dbReference type="Proteomes" id="UP001152799">
    <property type="component" value="Chromosome 8"/>
</dbReference>
<feature type="coiled-coil region" evidence="1">
    <location>
        <begin position="320"/>
        <end position="347"/>
    </location>
</feature>
<dbReference type="AlphaFoldDB" id="A0A9N9MYK4"/>
<feature type="compositionally biased region" description="Polar residues" evidence="2">
    <location>
        <begin position="302"/>
        <end position="311"/>
    </location>
</feature>
<evidence type="ECO:0000313" key="4">
    <source>
        <dbReference type="Proteomes" id="UP001152799"/>
    </source>
</evidence>
<feature type="coiled-coil region" evidence="1">
    <location>
        <begin position="545"/>
        <end position="693"/>
    </location>
</feature>